<dbReference type="InterPro" id="IPR026026">
    <property type="entry name" value="HIT_Hint"/>
</dbReference>
<name>A0AB39UWE0_9GAMM</name>
<accession>A0AB39UWE0</accession>
<protein>
    <submittedName>
        <fullName evidence="3">HIT domain-containing protein</fullName>
    </submittedName>
</protein>
<reference evidence="3" key="1">
    <citation type="submission" date="2024-05" db="EMBL/GenBank/DDBJ databases">
        <title>Genome sequencing of novel strain.</title>
        <authorList>
            <person name="Ganbat D."/>
            <person name="Ganbat S."/>
            <person name="Lee S.-J."/>
        </authorList>
    </citation>
    <scope>NUCLEOTIDE SEQUENCE</scope>
    <source>
        <strain evidence="3">SMD15-11</strain>
    </source>
</reference>
<dbReference type="EMBL" id="CP154858">
    <property type="protein sequence ID" value="XDT72637.1"/>
    <property type="molecule type" value="Genomic_DNA"/>
</dbReference>
<dbReference type="RefSeq" id="WP_369601641.1">
    <property type="nucleotide sequence ID" value="NZ_CP154858.1"/>
</dbReference>
<dbReference type="AlphaFoldDB" id="A0AB39UWE0"/>
<comment type="caution">
    <text evidence="1">Lacks conserved residue(s) required for the propagation of feature annotation.</text>
</comment>
<dbReference type="InterPro" id="IPR011146">
    <property type="entry name" value="HIT-like"/>
</dbReference>
<dbReference type="GO" id="GO:0003824">
    <property type="term" value="F:catalytic activity"/>
    <property type="evidence" value="ECO:0007669"/>
    <property type="project" value="InterPro"/>
</dbReference>
<gene>
    <name evidence="3" type="ORF">AAIA72_01250</name>
</gene>
<dbReference type="PIRSF" id="PIRSF000714">
    <property type="entry name" value="HIT"/>
    <property type="match status" value="1"/>
</dbReference>
<feature type="domain" description="HIT" evidence="2">
    <location>
        <begin position="36"/>
        <end position="105"/>
    </location>
</feature>
<proteinExistence type="predicted"/>
<dbReference type="InterPro" id="IPR036265">
    <property type="entry name" value="HIT-like_sf"/>
</dbReference>
<evidence type="ECO:0000313" key="3">
    <source>
        <dbReference type="EMBL" id="XDT72637.1"/>
    </source>
</evidence>
<sequence length="138" mass="15829">MSAWTLHPRLAADCLTLGDLPLCRVLIMNDRQYPWLILVPRRPDIREAHELDEEDYSQLWLESRITGQVMMAELQGHKLNIAALGNLVPQLHLHHVVRFENDPAWPGPVWGVRPPEPYADRGQALGMRLFSLIQVRLG</sequence>
<dbReference type="KEGG" id="tcd:AAIA72_01250"/>
<organism evidence="3">
    <name type="scientific">Thermohahella caldifontis</name>
    <dbReference type="NCBI Taxonomy" id="3142973"/>
    <lineage>
        <taxon>Bacteria</taxon>
        <taxon>Pseudomonadati</taxon>
        <taxon>Pseudomonadota</taxon>
        <taxon>Gammaproteobacteria</taxon>
        <taxon>Oceanospirillales</taxon>
        <taxon>Hahellaceae</taxon>
        <taxon>Thermohahella</taxon>
    </lineage>
</organism>
<dbReference type="PROSITE" id="PS51084">
    <property type="entry name" value="HIT_2"/>
    <property type="match status" value="1"/>
</dbReference>
<dbReference type="SUPFAM" id="SSF54197">
    <property type="entry name" value="HIT-like"/>
    <property type="match status" value="1"/>
</dbReference>
<evidence type="ECO:0000259" key="2">
    <source>
        <dbReference type="PROSITE" id="PS51084"/>
    </source>
</evidence>
<dbReference type="Gene3D" id="3.30.428.10">
    <property type="entry name" value="HIT-like"/>
    <property type="match status" value="1"/>
</dbReference>
<evidence type="ECO:0000256" key="1">
    <source>
        <dbReference type="PROSITE-ProRule" id="PRU00464"/>
    </source>
</evidence>
<dbReference type="Pfam" id="PF01230">
    <property type="entry name" value="HIT"/>
    <property type="match status" value="1"/>
</dbReference>